<dbReference type="Pfam" id="PF09079">
    <property type="entry name" value="WHD_Cdc6"/>
    <property type="match status" value="1"/>
</dbReference>
<comment type="similarity">
    <text evidence="2 7">Belongs to the CDC6/cdc18 family.</text>
</comment>
<dbReference type="InterPro" id="IPR027417">
    <property type="entry name" value="P-loop_NTPase"/>
</dbReference>
<dbReference type="Gene3D" id="1.10.8.60">
    <property type="match status" value="1"/>
</dbReference>
<dbReference type="FunFam" id="3.40.50.300:FF:000547">
    <property type="entry name" value="Cell division control protein"/>
    <property type="match status" value="1"/>
</dbReference>
<evidence type="ECO:0000256" key="8">
    <source>
        <dbReference type="SAM" id="MobiDB-lite"/>
    </source>
</evidence>
<accession>A0A093V2R6</accession>
<dbReference type="PANTHER" id="PTHR10763:SF26">
    <property type="entry name" value="CELL DIVISION CONTROL PROTEIN 6 HOMOLOG"/>
    <property type="match status" value="1"/>
</dbReference>
<dbReference type="InterPro" id="IPR036388">
    <property type="entry name" value="WH-like_DNA-bd_sf"/>
</dbReference>
<dbReference type="Gene3D" id="3.40.50.300">
    <property type="entry name" value="P-loop containing nucleotide triphosphate hydrolases"/>
    <property type="match status" value="1"/>
</dbReference>
<feature type="domain" description="Cdc6 C-terminal" evidence="9">
    <location>
        <begin position="487"/>
        <end position="576"/>
    </location>
</feature>
<keyword evidence="5" id="KW-0539">Nucleus</keyword>
<proteinExistence type="inferred from homology"/>
<feature type="compositionally biased region" description="Basic and acidic residues" evidence="8">
    <location>
        <begin position="91"/>
        <end position="101"/>
    </location>
</feature>
<evidence type="ECO:0000259" key="10">
    <source>
        <dbReference type="Pfam" id="PF13191"/>
    </source>
</evidence>
<reference key="1">
    <citation type="journal article" date="2014" name="PLoS Genet.">
        <title>Signature Gene Expression Reveals Novel Clues to the Molecular Mechanisms of Dimorphic Transition in Penicillium marneffei.</title>
        <authorList>
            <person name="Yang E."/>
            <person name="Wang G."/>
            <person name="Cai J."/>
            <person name="Woo P.C."/>
            <person name="Lau S.K."/>
            <person name="Yuen K.-Y."/>
            <person name="Chow W.-N."/>
            <person name="Lin X."/>
        </authorList>
    </citation>
    <scope>NUCLEOTIDE SEQUENCE [LARGE SCALE GENOMIC DNA]</scope>
    <source>
        <strain>PM1</strain>
    </source>
</reference>
<dbReference type="GO" id="GO:0003688">
    <property type="term" value="F:DNA replication origin binding"/>
    <property type="evidence" value="ECO:0007669"/>
    <property type="project" value="TreeGrafter"/>
</dbReference>
<reference evidence="12" key="2">
    <citation type="journal article" date="2014" name="PLoS Genet.">
        <title>Signature gene expression reveals novel clues to the molecular mechanisms of dimorphic transition in Penicillium marneffei.</title>
        <authorList>
            <person name="Yang E."/>
            <person name="Wang G."/>
            <person name="Cai J."/>
            <person name="Woo P.C."/>
            <person name="Lau S.K."/>
            <person name="Yuen K.-Y."/>
            <person name="Chow W.-N."/>
            <person name="Lin X."/>
        </authorList>
    </citation>
    <scope>NUCLEOTIDE SEQUENCE</scope>
    <source>
        <strain evidence="12">PM1</strain>
    </source>
</reference>
<dbReference type="HOGENOM" id="CLU_012774_2_0_1"/>
<feature type="region of interest" description="Disordered" evidence="8">
    <location>
        <begin position="138"/>
        <end position="157"/>
    </location>
</feature>
<feature type="region of interest" description="Disordered" evidence="8">
    <location>
        <begin position="16"/>
        <end position="45"/>
    </location>
</feature>
<dbReference type="SUPFAM" id="SSF46785">
    <property type="entry name" value="Winged helix' DNA-binding domain"/>
    <property type="match status" value="1"/>
</dbReference>
<dbReference type="InterPro" id="IPR036390">
    <property type="entry name" value="WH_DNA-bd_sf"/>
</dbReference>
<sequence length="637" mass="69322">MATTVLGKRQRTAIDVEDSLPLRSGSKRRARLPRIHEEDSNTQTSLRLRSRVIGSCEPQYANQITTKVSTSGNSRSKRIVQNNETLSPSKSDTHLKPTKPLDTENVVVSEFRTPQSKRFRDALVNSPPVTPKHRVQVVGKSMTPRTPRHVGSPAGTTTVYTPARKLFARSANPERLIGREKERAKLSKFIENGMQSRTGGCIYVSGPPGTGKSATIDEVCRDLNVHTVVKAAHVNCVSMRSARDVYGKLLESLCDEYDVFSMSETEKLKSMFVPTKKSEDLYLVTLDEIDHLLTADPEILYSLFEWSLNSKSKLLLIGIANALDLTDRFLPRLKANNLKPILLPFLPYTAAQIANVITTRLRSLVPATEAKASGDFIPFVQPAAIQLCAKKVASQTGDLRKAFDLVKRAIDVIEQETQTKLEKENAIPESPSKHALAENVNLSSPPKTPASKRTLANAYTALTAPRASIAHVARITAAVFGQGTTQRLQGLNLQQKAALCALVALDRKRRSVEMYATPSKSRVNAPTVRELFDTYCSLCRTDNVLHPLTATEFKDVVGSLETLGLVGEFQGRGRGGTIAGGSGIIRTPSKGGSSSSIPSKGSDEKGLACFVTEKEILNQISGPGEGILKALLAGDCL</sequence>
<dbReference type="SUPFAM" id="SSF52540">
    <property type="entry name" value="P-loop containing nucleoside triphosphate hydrolases"/>
    <property type="match status" value="1"/>
</dbReference>
<feature type="compositionally biased region" description="Low complexity" evidence="8">
    <location>
        <begin position="584"/>
        <end position="600"/>
    </location>
</feature>
<feature type="domain" description="Orc1-like AAA ATPase" evidence="10">
    <location>
        <begin position="175"/>
        <end position="305"/>
    </location>
</feature>
<dbReference type="GO" id="GO:0005634">
    <property type="term" value="C:nucleus"/>
    <property type="evidence" value="ECO:0007669"/>
    <property type="project" value="UniProtKB-SubCell"/>
</dbReference>
<dbReference type="EMBL" id="JPOX01000029">
    <property type="protein sequence ID" value="KFX44299.1"/>
    <property type="molecule type" value="Genomic_DNA"/>
</dbReference>
<evidence type="ECO:0000256" key="2">
    <source>
        <dbReference type="ARBA" id="ARBA00006184"/>
    </source>
</evidence>
<dbReference type="InterPro" id="IPR015163">
    <property type="entry name" value="Cdc6_C"/>
</dbReference>
<evidence type="ECO:0000259" key="11">
    <source>
        <dbReference type="Pfam" id="PF22606"/>
    </source>
</evidence>
<feature type="region of interest" description="Disordered" evidence="8">
    <location>
        <begin position="67"/>
        <end position="101"/>
    </location>
</feature>
<dbReference type="GO" id="GO:0006270">
    <property type="term" value="P:DNA replication initiation"/>
    <property type="evidence" value="ECO:0007669"/>
    <property type="project" value="UniProtKB-UniRule"/>
</dbReference>
<dbReference type="AlphaFoldDB" id="A0A093V2R6"/>
<dbReference type="Pfam" id="PF22606">
    <property type="entry name" value="Cdc6-ORC-like_ATPase_lid"/>
    <property type="match status" value="1"/>
</dbReference>
<evidence type="ECO:0000256" key="4">
    <source>
        <dbReference type="ARBA" id="ARBA00022705"/>
    </source>
</evidence>
<evidence type="ECO:0000256" key="5">
    <source>
        <dbReference type="ARBA" id="ARBA00023242"/>
    </source>
</evidence>
<dbReference type="PANTHER" id="PTHR10763">
    <property type="entry name" value="CELL DIVISION CONTROL PROTEIN 6-RELATED"/>
    <property type="match status" value="1"/>
</dbReference>
<feature type="region of interest" description="Disordered" evidence="8">
    <location>
        <begin position="580"/>
        <end position="603"/>
    </location>
</feature>
<dbReference type="GO" id="GO:0033314">
    <property type="term" value="P:mitotic DNA replication checkpoint signaling"/>
    <property type="evidence" value="ECO:0007669"/>
    <property type="project" value="TreeGrafter"/>
</dbReference>
<evidence type="ECO:0000256" key="1">
    <source>
        <dbReference type="ARBA" id="ARBA00004123"/>
    </source>
</evidence>
<dbReference type="InterPro" id="IPR054425">
    <property type="entry name" value="Cdc6_ORC1-like_ATPase_lid"/>
</dbReference>
<dbReference type="Gene3D" id="1.10.10.10">
    <property type="entry name" value="Winged helix-like DNA-binding domain superfamily/Winged helix DNA-binding domain"/>
    <property type="match status" value="1"/>
</dbReference>
<evidence type="ECO:0000256" key="6">
    <source>
        <dbReference type="ARBA" id="ARBA00023306"/>
    </source>
</evidence>
<gene>
    <name evidence="12" type="ORF">GQ26_0290440</name>
</gene>
<dbReference type="Pfam" id="PF13191">
    <property type="entry name" value="AAA_16"/>
    <property type="match status" value="1"/>
</dbReference>
<feature type="domain" description="Cdc6/ORC1-like ATPase lid" evidence="11">
    <location>
        <begin position="348"/>
        <end position="416"/>
    </location>
</feature>
<feature type="compositionally biased region" description="Polar residues" evidence="8">
    <location>
        <begin position="67"/>
        <end position="90"/>
    </location>
</feature>
<dbReference type="InterPro" id="IPR016314">
    <property type="entry name" value="Cdc6/18"/>
</dbReference>
<evidence type="ECO:0000259" key="9">
    <source>
        <dbReference type="Pfam" id="PF09079"/>
    </source>
</evidence>
<evidence type="ECO:0000256" key="7">
    <source>
        <dbReference type="PIRNR" id="PIRNR001767"/>
    </source>
</evidence>
<name>A0A093V2R6_TALMA</name>
<keyword evidence="3 12" id="KW-0132">Cell division</keyword>
<organism evidence="12">
    <name type="scientific">Talaromyces marneffei PM1</name>
    <dbReference type="NCBI Taxonomy" id="1077442"/>
    <lineage>
        <taxon>Eukaryota</taxon>
        <taxon>Fungi</taxon>
        <taxon>Dikarya</taxon>
        <taxon>Ascomycota</taxon>
        <taxon>Pezizomycotina</taxon>
        <taxon>Eurotiomycetes</taxon>
        <taxon>Eurotiomycetidae</taxon>
        <taxon>Eurotiales</taxon>
        <taxon>Trichocomaceae</taxon>
        <taxon>Talaromyces</taxon>
        <taxon>Talaromyces sect. Talaromyces</taxon>
    </lineage>
</organism>
<dbReference type="eggNOG" id="KOG2227">
    <property type="taxonomic scope" value="Eukaryota"/>
</dbReference>
<evidence type="ECO:0000256" key="3">
    <source>
        <dbReference type="ARBA" id="ARBA00022618"/>
    </source>
</evidence>
<dbReference type="CDD" id="cd00009">
    <property type="entry name" value="AAA"/>
    <property type="match status" value="1"/>
</dbReference>
<dbReference type="FunFam" id="1.10.8.60:FF:000094">
    <property type="entry name" value="Cell division control protein"/>
    <property type="match status" value="1"/>
</dbReference>
<dbReference type="GO" id="GO:0051301">
    <property type="term" value="P:cell division"/>
    <property type="evidence" value="ECO:0007669"/>
    <property type="project" value="UniProtKB-UniRule"/>
</dbReference>
<comment type="caution">
    <text evidence="12">The sequence shown here is derived from an EMBL/GenBank/DDBJ whole genome shotgun (WGS) entry which is preliminary data.</text>
</comment>
<keyword evidence="4" id="KW-0235">DNA replication</keyword>
<keyword evidence="6" id="KW-0131">Cell cycle</keyword>
<dbReference type="PIRSF" id="PIRSF001767">
    <property type="entry name" value="Cdc6"/>
    <property type="match status" value="1"/>
</dbReference>
<dbReference type="InterPro" id="IPR041664">
    <property type="entry name" value="AAA_16"/>
</dbReference>
<evidence type="ECO:0000313" key="12">
    <source>
        <dbReference type="EMBL" id="KFX44299.1"/>
    </source>
</evidence>
<dbReference type="InterPro" id="IPR050311">
    <property type="entry name" value="ORC1/CDC6"/>
</dbReference>
<comment type="subcellular location">
    <subcellularLocation>
        <location evidence="1">Nucleus</location>
    </subcellularLocation>
</comment>
<protein>
    <recommendedName>
        <fullName evidence="7">Cell division control protein</fullName>
    </recommendedName>
</protein>